<feature type="domain" description="Bifunctional inhibitor/plant lipid transfer protein/seed storage helical" evidence="7">
    <location>
        <begin position="38"/>
        <end position="122"/>
    </location>
</feature>
<evidence type="ECO:0000313" key="9">
    <source>
        <dbReference type="Proteomes" id="UP000813462"/>
    </source>
</evidence>
<accession>A0A978VVI0</accession>
<dbReference type="CDD" id="cd01960">
    <property type="entry name" value="nsLTP1"/>
    <property type="match status" value="1"/>
</dbReference>
<evidence type="ECO:0000256" key="3">
    <source>
        <dbReference type="ARBA" id="ARBA00022448"/>
    </source>
</evidence>
<evidence type="ECO:0000256" key="5">
    <source>
        <dbReference type="ARBA" id="ARBA00023157"/>
    </source>
</evidence>
<comment type="function">
    <text evidence="1 6">Plant non-specific lipid-transfer proteins transfer phospholipids as well as galactolipids across membranes. May play a role in wax or cutin deposition in the cell walls of expanding epidermal cells and certain secretory tissues.</text>
</comment>
<evidence type="ECO:0000256" key="1">
    <source>
        <dbReference type="ARBA" id="ARBA00003211"/>
    </source>
</evidence>
<evidence type="ECO:0000313" key="8">
    <source>
        <dbReference type="EMBL" id="KAH7542825.1"/>
    </source>
</evidence>
<dbReference type="PANTHER" id="PTHR33076">
    <property type="entry name" value="NON-SPECIFIC LIPID-TRANSFER PROTEIN 2-RELATED"/>
    <property type="match status" value="1"/>
</dbReference>
<keyword evidence="4 6" id="KW-0446">Lipid-binding</keyword>
<dbReference type="Pfam" id="PF00234">
    <property type="entry name" value="Tryp_alpha_amyl"/>
    <property type="match status" value="1"/>
</dbReference>
<keyword evidence="3 6" id="KW-0813">Transport</keyword>
<dbReference type="Gene3D" id="1.10.110.10">
    <property type="entry name" value="Plant lipid-transfer and hydrophobic proteins"/>
    <property type="match status" value="1"/>
</dbReference>
<gene>
    <name evidence="8" type="ORF">FEM48_Zijuj02G0116000</name>
</gene>
<dbReference type="SUPFAM" id="SSF47699">
    <property type="entry name" value="Bifunctional inhibitor/lipid-transfer protein/seed storage 2S albumin"/>
    <property type="match status" value="1"/>
</dbReference>
<dbReference type="GO" id="GO:0006869">
    <property type="term" value="P:lipid transport"/>
    <property type="evidence" value="ECO:0007669"/>
    <property type="project" value="InterPro"/>
</dbReference>
<comment type="similarity">
    <text evidence="2 6">Belongs to the plant LTP family.</text>
</comment>
<evidence type="ECO:0000256" key="6">
    <source>
        <dbReference type="RuleBase" id="RU000628"/>
    </source>
</evidence>
<evidence type="ECO:0000259" key="7">
    <source>
        <dbReference type="SMART" id="SM00499"/>
    </source>
</evidence>
<dbReference type="InterPro" id="IPR036312">
    <property type="entry name" value="Bifun_inhib/LTP/seed_sf"/>
</dbReference>
<reference evidence="8" key="1">
    <citation type="journal article" date="2021" name="Front. Plant Sci.">
        <title>Chromosome-Scale Genome Assembly for Chinese Sour Jujube and Insights Into Its Genome Evolution and Domestication Signature.</title>
        <authorList>
            <person name="Shen L.-Y."/>
            <person name="Luo H."/>
            <person name="Wang X.-L."/>
            <person name="Wang X.-M."/>
            <person name="Qiu X.-J."/>
            <person name="Liu H."/>
            <person name="Zhou S.-S."/>
            <person name="Jia K.-H."/>
            <person name="Nie S."/>
            <person name="Bao Y.-T."/>
            <person name="Zhang R.-G."/>
            <person name="Yun Q.-Z."/>
            <person name="Chai Y.-H."/>
            <person name="Lu J.-Y."/>
            <person name="Li Y."/>
            <person name="Zhao S.-W."/>
            <person name="Mao J.-F."/>
            <person name="Jia S.-G."/>
            <person name="Mao Y.-M."/>
        </authorList>
    </citation>
    <scope>NUCLEOTIDE SEQUENCE</scope>
    <source>
        <strain evidence="8">AT0</strain>
        <tissue evidence="8">Leaf</tissue>
    </source>
</reference>
<keyword evidence="5" id="KW-1015">Disulfide bond</keyword>
<evidence type="ECO:0000256" key="4">
    <source>
        <dbReference type="ARBA" id="ARBA00023121"/>
    </source>
</evidence>
<dbReference type="InterPro" id="IPR016140">
    <property type="entry name" value="Bifunc_inhib/LTP/seed_store"/>
</dbReference>
<sequence>MRYSKLKLNPMETKYAIVATLACIMLVAISQMEATITCGQVTKLLTPCISYAVLGGTVAPECCAGIKELHAIKITTEDIRTACSCIKQGAAMIPGINYDRVNELPGKCNTTSPYKIYPSTDCSKYTLQSFSIYYVF</sequence>
<dbReference type="InterPro" id="IPR000528">
    <property type="entry name" value="Plant_nsLTP"/>
</dbReference>
<dbReference type="AlphaFoldDB" id="A0A978VVI0"/>
<proteinExistence type="inferred from homology"/>
<organism evidence="8 9">
    <name type="scientific">Ziziphus jujuba var. spinosa</name>
    <dbReference type="NCBI Taxonomy" id="714518"/>
    <lineage>
        <taxon>Eukaryota</taxon>
        <taxon>Viridiplantae</taxon>
        <taxon>Streptophyta</taxon>
        <taxon>Embryophyta</taxon>
        <taxon>Tracheophyta</taxon>
        <taxon>Spermatophyta</taxon>
        <taxon>Magnoliopsida</taxon>
        <taxon>eudicotyledons</taxon>
        <taxon>Gunneridae</taxon>
        <taxon>Pentapetalae</taxon>
        <taxon>rosids</taxon>
        <taxon>fabids</taxon>
        <taxon>Rosales</taxon>
        <taxon>Rhamnaceae</taxon>
        <taxon>Paliureae</taxon>
        <taxon>Ziziphus</taxon>
    </lineage>
</organism>
<dbReference type="PRINTS" id="PR00382">
    <property type="entry name" value="LIPIDTRNSFER"/>
</dbReference>
<protein>
    <recommendedName>
        <fullName evidence="6">Non-specific lipid-transfer protein</fullName>
    </recommendedName>
</protein>
<dbReference type="EMBL" id="JAEACU010000002">
    <property type="protein sequence ID" value="KAH7542825.1"/>
    <property type="molecule type" value="Genomic_DNA"/>
</dbReference>
<dbReference type="GO" id="GO:0008289">
    <property type="term" value="F:lipid binding"/>
    <property type="evidence" value="ECO:0007669"/>
    <property type="project" value="UniProtKB-KW"/>
</dbReference>
<comment type="caution">
    <text evidence="8">The sequence shown here is derived from an EMBL/GenBank/DDBJ whole genome shotgun (WGS) entry which is preliminary data.</text>
</comment>
<evidence type="ECO:0000256" key="2">
    <source>
        <dbReference type="ARBA" id="ARBA00009748"/>
    </source>
</evidence>
<dbReference type="SMART" id="SM00499">
    <property type="entry name" value="AAI"/>
    <property type="match status" value="1"/>
</dbReference>
<dbReference type="Proteomes" id="UP000813462">
    <property type="component" value="Unassembled WGS sequence"/>
</dbReference>
<name>A0A978VVI0_ZIZJJ</name>